<feature type="compositionally biased region" description="Polar residues" evidence="1">
    <location>
        <begin position="406"/>
        <end position="419"/>
    </location>
</feature>
<accession>A0A7R9LQE9</accession>
<feature type="region of interest" description="Disordered" evidence="1">
    <location>
        <begin position="240"/>
        <end position="284"/>
    </location>
</feature>
<evidence type="ECO:0000313" key="3">
    <source>
        <dbReference type="Proteomes" id="UP000728032"/>
    </source>
</evidence>
<feature type="compositionally biased region" description="Basic and acidic residues" evidence="1">
    <location>
        <begin position="43"/>
        <end position="55"/>
    </location>
</feature>
<evidence type="ECO:0000256" key="1">
    <source>
        <dbReference type="SAM" id="MobiDB-lite"/>
    </source>
</evidence>
<keyword evidence="3" id="KW-1185">Reference proteome</keyword>
<feature type="compositionally biased region" description="Low complexity" evidence="1">
    <location>
        <begin position="320"/>
        <end position="330"/>
    </location>
</feature>
<feature type="compositionally biased region" description="Basic and acidic residues" evidence="1">
    <location>
        <begin position="94"/>
        <end position="152"/>
    </location>
</feature>
<name>A0A7R9LQE9_9ACAR</name>
<feature type="region of interest" description="Disordered" evidence="1">
    <location>
        <begin position="30"/>
        <end position="152"/>
    </location>
</feature>
<feature type="non-terminal residue" evidence="2">
    <location>
        <position position="631"/>
    </location>
</feature>
<feature type="compositionally biased region" description="Polar residues" evidence="1">
    <location>
        <begin position="56"/>
        <end position="78"/>
    </location>
</feature>
<feature type="region of interest" description="Disordered" evidence="1">
    <location>
        <begin position="406"/>
        <end position="482"/>
    </location>
</feature>
<sequence>MVDVVSDEQLSPVCDYSDYMTQDNQVKVGISPTDELLSQTRAYETHHNIPHESNDSKPQNATKDALNSATESDSSYENNAFAGKENIDTFPADSEPRSPYEVLRGKGSESEKDSHYKFDNKRSDSLPKDKDSDRDKDNDKGSDKDRDERRVVEIEGKMKKQIVSEIFAKELNEEVVNGSPERKIIRNENTATKSKIMSVSEEINYEEIRREAQIIAQTIVVKAKQELAKIPNKSNISEEISDEDLVEQEREWDEADDMNRVVVDSPVSPISPDPLRAQKRISFTESEPYVRRSSIVLDKNISPDELKRTLSNPATRKSSDSGSRSGSRSGSQREKESGSSSESHYHSFEVSDSSRTPVSSRPTSSEFDLTIIPELRCSSSRSSGGFGTTQSEYETCVTSQEGSYMTAASSQDTSYHTARTSVRDSSRDSTISIESESSGNLAEMSSEASETLVEEDIERHGSVTDDDFEPAGSLTPVNDFKEPFDCEIPESVIRGGVEMPFMSGTNWGEQRQQPREPKASTSYEMVLSEVLEETTSELTLSANRAPLLPSNSVDESISENSNTWHSSSVGTAVPAGHPNSGNGSLTSLGQSGSSGACEGSTQFRSFSESMGSLETLNTTEMQQNMQTGGES</sequence>
<dbReference type="EMBL" id="CAJPVJ010002186">
    <property type="protein sequence ID" value="CAG2165895.1"/>
    <property type="molecule type" value="Genomic_DNA"/>
</dbReference>
<protein>
    <submittedName>
        <fullName evidence="2">Uncharacterized protein</fullName>
    </submittedName>
</protein>
<gene>
    <name evidence="2" type="ORF">ONB1V03_LOCUS5430</name>
</gene>
<evidence type="ECO:0000313" key="2">
    <source>
        <dbReference type="EMBL" id="CAD7645861.1"/>
    </source>
</evidence>
<feature type="compositionally biased region" description="Low complexity" evidence="1">
    <location>
        <begin position="261"/>
        <end position="274"/>
    </location>
</feature>
<feature type="compositionally biased region" description="Polar residues" evidence="1">
    <location>
        <begin position="599"/>
        <end position="631"/>
    </location>
</feature>
<feature type="compositionally biased region" description="Basic and acidic residues" evidence="1">
    <location>
        <begin position="331"/>
        <end position="349"/>
    </location>
</feature>
<feature type="region of interest" description="Disordered" evidence="1">
    <location>
        <begin position="547"/>
        <end position="631"/>
    </location>
</feature>
<proteinExistence type="predicted"/>
<dbReference type="AlphaFoldDB" id="A0A7R9LQE9"/>
<organism evidence="2">
    <name type="scientific">Oppiella nova</name>
    <dbReference type="NCBI Taxonomy" id="334625"/>
    <lineage>
        <taxon>Eukaryota</taxon>
        <taxon>Metazoa</taxon>
        <taxon>Ecdysozoa</taxon>
        <taxon>Arthropoda</taxon>
        <taxon>Chelicerata</taxon>
        <taxon>Arachnida</taxon>
        <taxon>Acari</taxon>
        <taxon>Acariformes</taxon>
        <taxon>Sarcoptiformes</taxon>
        <taxon>Oribatida</taxon>
        <taxon>Brachypylina</taxon>
        <taxon>Oppioidea</taxon>
        <taxon>Oppiidae</taxon>
        <taxon>Oppiella</taxon>
    </lineage>
</organism>
<feature type="compositionally biased region" description="Polar residues" evidence="1">
    <location>
        <begin position="549"/>
        <end position="570"/>
    </location>
</feature>
<reference evidence="2" key="1">
    <citation type="submission" date="2020-11" db="EMBL/GenBank/DDBJ databases">
        <authorList>
            <person name="Tran Van P."/>
        </authorList>
    </citation>
    <scope>NUCLEOTIDE SEQUENCE</scope>
</reference>
<feature type="compositionally biased region" description="Low complexity" evidence="1">
    <location>
        <begin position="428"/>
        <end position="438"/>
    </location>
</feature>
<dbReference type="Proteomes" id="UP000728032">
    <property type="component" value="Unassembled WGS sequence"/>
</dbReference>
<feature type="compositionally biased region" description="Low complexity" evidence="1">
    <location>
        <begin position="350"/>
        <end position="365"/>
    </location>
</feature>
<feature type="compositionally biased region" description="Acidic residues" evidence="1">
    <location>
        <begin position="240"/>
        <end position="256"/>
    </location>
</feature>
<feature type="region of interest" description="Disordered" evidence="1">
    <location>
        <begin position="302"/>
        <end position="390"/>
    </location>
</feature>
<dbReference type="EMBL" id="OC917011">
    <property type="protein sequence ID" value="CAD7645861.1"/>
    <property type="molecule type" value="Genomic_DNA"/>
</dbReference>
<dbReference type="OrthoDB" id="6423460at2759"/>
<feature type="compositionally biased region" description="Low complexity" evidence="1">
    <location>
        <begin position="579"/>
        <end position="595"/>
    </location>
</feature>